<protein>
    <recommendedName>
        <fullName evidence="2">IPT/TIG domain-containing protein</fullName>
    </recommendedName>
</protein>
<gene>
    <name evidence="3" type="ORF">NH26_19715</name>
</gene>
<dbReference type="Pfam" id="PF01833">
    <property type="entry name" value="TIG"/>
    <property type="match status" value="1"/>
</dbReference>
<dbReference type="GO" id="GO:0010855">
    <property type="term" value="F:adenylate cyclase inhibitor activity"/>
    <property type="evidence" value="ECO:0007669"/>
    <property type="project" value="TreeGrafter"/>
</dbReference>
<dbReference type="PANTHER" id="PTHR46682">
    <property type="entry name" value="ADHESION G-PROTEIN COUPLED RECEPTOR V1"/>
    <property type="match status" value="1"/>
</dbReference>
<accession>A0A1S1YS36</accession>
<dbReference type="GO" id="GO:0005737">
    <property type="term" value="C:cytoplasm"/>
    <property type="evidence" value="ECO:0007669"/>
    <property type="project" value="TreeGrafter"/>
</dbReference>
<comment type="caution">
    <text evidence="3">The sequence shown here is derived from an EMBL/GenBank/DDBJ whole genome shotgun (WGS) entry which is preliminary data.</text>
</comment>
<dbReference type="RefSeq" id="WP_044217683.1">
    <property type="nucleotide sequence ID" value="NZ_JRYR02000002.1"/>
</dbReference>
<dbReference type="OrthoDB" id="660167at2"/>
<evidence type="ECO:0000256" key="1">
    <source>
        <dbReference type="SAM" id="SignalP"/>
    </source>
</evidence>
<feature type="signal peptide" evidence="1">
    <location>
        <begin position="1"/>
        <end position="24"/>
    </location>
</feature>
<dbReference type="Proteomes" id="UP000179797">
    <property type="component" value="Unassembled WGS sequence"/>
</dbReference>
<dbReference type="GO" id="GO:0071277">
    <property type="term" value="P:cellular response to calcium ion"/>
    <property type="evidence" value="ECO:0007669"/>
    <property type="project" value="TreeGrafter"/>
</dbReference>
<dbReference type="EMBL" id="JRYR02000002">
    <property type="protein sequence ID" value="OHX63842.1"/>
    <property type="molecule type" value="Genomic_DNA"/>
</dbReference>
<dbReference type="SUPFAM" id="SSF141072">
    <property type="entry name" value="CalX-like"/>
    <property type="match status" value="5"/>
</dbReference>
<organism evidence="3 4">
    <name type="scientific">Flammeovirga pacifica</name>
    <dbReference type="NCBI Taxonomy" id="915059"/>
    <lineage>
        <taxon>Bacteria</taxon>
        <taxon>Pseudomonadati</taxon>
        <taxon>Bacteroidota</taxon>
        <taxon>Cytophagia</taxon>
        <taxon>Cytophagales</taxon>
        <taxon>Flammeovirgaceae</taxon>
        <taxon>Flammeovirga</taxon>
    </lineage>
</organism>
<name>A0A1S1YS36_FLAPC</name>
<dbReference type="NCBIfam" id="TIGR04183">
    <property type="entry name" value="Por_Secre_tail"/>
    <property type="match status" value="1"/>
</dbReference>
<dbReference type="Gene3D" id="2.60.40.10">
    <property type="entry name" value="Immunoglobulins"/>
    <property type="match status" value="2"/>
</dbReference>
<keyword evidence="4" id="KW-1185">Reference proteome</keyword>
<dbReference type="GO" id="GO:0016020">
    <property type="term" value="C:membrane"/>
    <property type="evidence" value="ECO:0007669"/>
    <property type="project" value="InterPro"/>
</dbReference>
<sequence>MSNIKNIYSWIFLVSLFAFQITNAQEITEFYPKETTTSGFITVKGVDIGNTSGVVFNGIASDYHKKVSDNEIVFAVPAGATTGTFTLTGPDVTSSEEVIIDNFSTTVLGTIDFTNASGTDDGATLDPSSPYNFYQVSGSGLKFGNNGYGGGSGDNLGVYQGASGRNYGIIDSADPGAVVIMDGINTEGYGEIALALGISKWKNIDLDKGMTIEYRDKANNGTWTNLELPLVVGRVNLWNYYILTDGMIPATSDLEFKFSLTDPTFRFRVDDISVIGKLLPTYANVKTADLSINENDDPIEIEFELSKVEAQDVEITLTTSGSLPTDEFTLTDVGGTNAANVVTIPAGETIGKAILDVIDNDIEEATRDITIQIATTSASVEVGEMSQIQITVFDDDSPASLFNLEVDKTEITEGSGEKITVTAHFTKKVEGDQTITLSLPEDRTHQRVYTLGNDNTLVVTDGTTSATAQFEVVNDAILEVSEEVVISVESIDGGALIGDPSPTVTFMVHDDELPKVTLTLSEDVVSEIDQTEVTLTLTSEVPVFSTQTVNFAISGNGIDQDDYEVYSSTGDKDIAQFIFNPGTSEATAKLIILRDGVQEGNEIMHLDIVSSSAGIHTEYPETVSLTILDEYNEDYVLGIETFGWRENGSIDTYYNNGYFDIKEVVYTGTARIGKREAAPGSNQTFDSYVNFLGNATNNIIMSGIVTTGHTDLKLGFQLIPEHKKGQADAMNDFRVEYSTDEGITYNSLTLDWNHSGQKSFETLQIQGFLPESDNLTIRFTNLEDNDEIGWWMDNVGIYHDNPRPMVTLSIDKNWVIESDEDELTLTATLEEALATDEFVFLNDASGNYIVDGESVIISSKSLYFPAGTTVASTKVKIVDNTVEEYGKKLYLSASSTSAGISDRVVPFSLEVEIYDEDKPGPGEYFFKETLNNPNNIEPKSWGDRLPPTYLNRSNRPWSNMYDHVTKQHFWNAKDFLITGNANISCESLLGGMSKEEHPDWNMGADKYEGASGGHYFFLNENGMYVIFDKINVYRPGTTLRFGMYRFENWNTDGSELIVEYSTDGLRTWTQMSFDAIPFQPTWFRVSTNEDIPMSDNVAIRFRVENLTGANIVKIDDIEIIQRETLITSISSDYAKRGDEITIKGEGFLGVTSVAIGGTFYNSDRFVVENSTTIKFTIPETLETGGLIKVSTSYGQAEGPMFTLDDRAMASIVVDKNVLHEATQESAVLYAELDVPAKEDSYIRLAVLSNPDDIHLETDTLFIAEGETMSEEILVSAVLDDFIAESDELVTVGLSSVISGHVDIGAQSNADIKIINEGRFPVTYRLIASDTLYEDTRDEVVVYATTPFEMPQDLDINLDLSGTSDENDYSLNKSSAMIQFKAGEQISDTLHIQILNDGVKEEIETLIVSSEYDDSNASFILPFYDRTFFIKDAHFIEDEKEETPPTSIEDQLKLMKVWAAKGQLHIQHQKDQPIGEVRIYNTTGQRLETMEVTTSKVSVPFQRKGIYIVRIFDGEHIYNIKLLAQ</sequence>
<dbReference type="InterPro" id="IPR026444">
    <property type="entry name" value="Secre_tail"/>
</dbReference>
<proteinExistence type="predicted"/>
<dbReference type="PANTHER" id="PTHR46682:SF1">
    <property type="entry name" value="ADHESION G-PROTEIN COUPLED RECEPTOR V1"/>
    <property type="match status" value="1"/>
</dbReference>
<dbReference type="InterPro" id="IPR002909">
    <property type="entry name" value="IPT_dom"/>
</dbReference>
<evidence type="ECO:0000313" key="3">
    <source>
        <dbReference type="EMBL" id="OHX63842.1"/>
    </source>
</evidence>
<evidence type="ECO:0000313" key="4">
    <source>
        <dbReference type="Proteomes" id="UP000179797"/>
    </source>
</evidence>
<dbReference type="InterPro" id="IPR026919">
    <property type="entry name" value="ADGRV1"/>
</dbReference>
<dbReference type="SUPFAM" id="SSF81296">
    <property type="entry name" value="E set domains"/>
    <property type="match status" value="2"/>
</dbReference>
<dbReference type="InterPro" id="IPR013783">
    <property type="entry name" value="Ig-like_fold"/>
</dbReference>
<feature type="domain" description="IPT/TIG" evidence="2">
    <location>
        <begin position="1126"/>
        <end position="1192"/>
    </location>
</feature>
<dbReference type="Gene3D" id="2.60.40.2030">
    <property type="match status" value="3"/>
</dbReference>
<feature type="chain" id="PRO_5010298621" description="IPT/TIG domain-containing protein" evidence="1">
    <location>
        <begin position="25"/>
        <end position="1524"/>
    </location>
</feature>
<dbReference type="GO" id="GO:0004930">
    <property type="term" value="F:G protein-coupled receptor activity"/>
    <property type="evidence" value="ECO:0007669"/>
    <property type="project" value="InterPro"/>
</dbReference>
<keyword evidence="1" id="KW-0732">Signal</keyword>
<reference evidence="3 4" key="1">
    <citation type="journal article" date="2012" name="Int. J. Syst. Evol. Microbiol.">
        <title>Flammeovirga pacifica sp. nov., isolated from deep-sea sediment.</title>
        <authorList>
            <person name="Xu H."/>
            <person name="Fu Y."/>
            <person name="Yang N."/>
            <person name="Ding Z."/>
            <person name="Lai Q."/>
            <person name="Zeng R."/>
        </authorList>
    </citation>
    <scope>NUCLEOTIDE SEQUENCE [LARGE SCALE GENOMIC DNA]</scope>
    <source>
        <strain evidence="4">DSM 24597 / LMG 26175 / WPAGA1</strain>
    </source>
</reference>
<evidence type="ECO:0000259" key="2">
    <source>
        <dbReference type="Pfam" id="PF01833"/>
    </source>
</evidence>
<dbReference type="GO" id="GO:0001965">
    <property type="term" value="F:G-protein alpha-subunit binding"/>
    <property type="evidence" value="ECO:0007669"/>
    <property type="project" value="TreeGrafter"/>
</dbReference>
<dbReference type="InterPro" id="IPR014756">
    <property type="entry name" value="Ig_E-set"/>
</dbReference>
<dbReference type="STRING" id="915059.NH26_19715"/>
<dbReference type="InterPro" id="IPR038081">
    <property type="entry name" value="CalX-like_sf"/>
</dbReference>